<dbReference type="GO" id="GO:0004314">
    <property type="term" value="F:[acyl-carrier-protein] S-malonyltransferase activity"/>
    <property type="evidence" value="ECO:0007669"/>
    <property type="project" value="UniProtKB-EC"/>
</dbReference>
<evidence type="ECO:0000259" key="6">
    <source>
        <dbReference type="SMART" id="SM00827"/>
    </source>
</evidence>
<feature type="active site" evidence="5">
    <location>
        <position position="90"/>
    </location>
</feature>
<dbReference type="Pfam" id="PF00698">
    <property type="entry name" value="Acyl_transf_1"/>
    <property type="match status" value="1"/>
</dbReference>
<dbReference type="AlphaFoldDB" id="A0A1M7G9U2"/>
<dbReference type="EMBL" id="FRCP01000006">
    <property type="protein sequence ID" value="SHM12946.1"/>
    <property type="molecule type" value="Genomic_DNA"/>
</dbReference>
<dbReference type="SUPFAM" id="SSF55048">
    <property type="entry name" value="Probable ACP-binding domain of malonyl-CoA ACP transacylase"/>
    <property type="match status" value="1"/>
</dbReference>
<reference evidence="7 8" key="1">
    <citation type="submission" date="2016-11" db="EMBL/GenBank/DDBJ databases">
        <authorList>
            <person name="Jaros S."/>
            <person name="Januszkiewicz K."/>
            <person name="Wedrychowicz H."/>
        </authorList>
    </citation>
    <scope>NUCLEOTIDE SEQUENCE [LARGE SCALE GENOMIC DNA]</scope>
    <source>
        <strain evidence="7 8">DSM 15930</strain>
    </source>
</reference>
<dbReference type="SMART" id="SM00827">
    <property type="entry name" value="PKS_AT"/>
    <property type="match status" value="1"/>
</dbReference>
<evidence type="ECO:0000256" key="1">
    <source>
        <dbReference type="ARBA" id="ARBA00022679"/>
    </source>
</evidence>
<dbReference type="InterPro" id="IPR016036">
    <property type="entry name" value="Malonyl_transacylase_ACP-bd"/>
</dbReference>
<dbReference type="InterPro" id="IPR004410">
    <property type="entry name" value="Malonyl_CoA-ACP_transAc_FabD"/>
</dbReference>
<dbReference type="GO" id="GO:0005829">
    <property type="term" value="C:cytosol"/>
    <property type="evidence" value="ECO:0007669"/>
    <property type="project" value="TreeGrafter"/>
</dbReference>
<organism evidence="7 8">
    <name type="scientific">Anaerosporobacter mobilis DSM 15930</name>
    <dbReference type="NCBI Taxonomy" id="1120996"/>
    <lineage>
        <taxon>Bacteria</taxon>
        <taxon>Bacillati</taxon>
        <taxon>Bacillota</taxon>
        <taxon>Clostridia</taxon>
        <taxon>Lachnospirales</taxon>
        <taxon>Lachnospiraceae</taxon>
        <taxon>Anaerosporobacter</taxon>
    </lineage>
</organism>
<evidence type="ECO:0000313" key="8">
    <source>
        <dbReference type="Proteomes" id="UP000184038"/>
    </source>
</evidence>
<dbReference type="InterPro" id="IPR014043">
    <property type="entry name" value="Acyl_transferase_dom"/>
</dbReference>
<sequence>MYKTAFLFPGQGAQYVGMAKDFYEQVEESKEVFERANKVLDFDVIKMCFEENEELNQTEYTQAAMVTACVSILEAVKKKGIKADITAGLSLGEYAALVANDVLSFEDAVALVRKRGIYMSNEVPNGEGSMAAILGLDVETIERICKEVEDETNMCVQPANYNCPGQIVISGKKEAVLAACDRLKEAGAKRALELKVSGPFHSALLKGAGDKLSEELKNVVVNPMTIPYVCNAKAEIVLDVSQTKELLEKQVYSPVRWQQTMELMIANGVTTFVEIGPGKTLSGFLKKIDKTVTVINIEKMEDLEKLEGIVC</sequence>
<proteinExistence type="inferred from homology"/>
<evidence type="ECO:0000256" key="2">
    <source>
        <dbReference type="ARBA" id="ARBA00023315"/>
    </source>
</evidence>
<dbReference type="Proteomes" id="UP000184038">
    <property type="component" value="Unassembled WGS sequence"/>
</dbReference>
<dbReference type="InterPro" id="IPR050858">
    <property type="entry name" value="Mal-CoA-ACP_Trans/PKS_FabD"/>
</dbReference>
<dbReference type="InterPro" id="IPR016035">
    <property type="entry name" value="Acyl_Trfase/lysoPLipase"/>
</dbReference>
<dbReference type="EC" id="2.3.1.39" evidence="4"/>
<dbReference type="OrthoDB" id="9805460at2"/>
<dbReference type="GO" id="GO:0006633">
    <property type="term" value="P:fatty acid biosynthetic process"/>
    <property type="evidence" value="ECO:0007669"/>
    <property type="project" value="TreeGrafter"/>
</dbReference>
<comment type="catalytic activity">
    <reaction evidence="3 4">
        <text>holo-[ACP] + malonyl-CoA = malonyl-[ACP] + CoA</text>
        <dbReference type="Rhea" id="RHEA:41792"/>
        <dbReference type="Rhea" id="RHEA-COMP:9623"/>
        <dbReference type="Rhea" id="RHEA-COMP:9685"/>
        <dbReference type="ChEBI" id="CHEBI:57287"/>
        <dbReference type="ChEBI" id="CHEBI:57384"/>
        <dbReference type="ChEBI" id="CHEBI:64479"/>
        <dbReference type="ChEBI" id="CHEBI:78449"/>
        <dbReference type="EC" id="2.3.1.39"/>
    </reaction>
</comment>
<dbReference type="Gene3D" id="3.30.70.250">
    <property type="entry name" value="Malonyl-CoA ACP transacylase, ACP-binding"/>
    <property type="match status" value="1"/>
</dbReference>
<keyword evidence="2 4" id="KW-0012">Acyltransferase</keyword>
<dbReference type="Gene3D" id="3.40.366.10">
    <property type="entry name" value="Malonyl-Coenzyme A Acyl Carrier Protein, domain 2"/>
    <property type="match status" value="1"/>
</dbReference>
<keyword evidence="1 4" id="KW-0808">Transferase</keyword>
<dbReference type="PANTHER" id="PTHR42681:SF1">
    <property type="entry name" value="MALONYL-COA-ACYL CARRIER PROTEIN TRANSACYLASE, MITOCHONDRIAL"/>
    <property type="match status" value="1"/>
</dbReference>
<dbReference type="InterPro" id="IPR024925">
    <property type="entry name" value="Malonyl_CoA-ACP_transAc"/>
</dbReference>
<dbReference type="NCBIfam" id="TIGR00128">
    <property type="entry name" value="fabD"/>
    <property type="match status" value="1"/>
</dbReference>
<gene>
    <name evidence="7" type="ORF">SAMN02746066_00922</name>
</gene>
<dbReference type="STRING" id="1120996.SAMN02746066_00922"/>
<feature type="domain" description="Malonyl-CoA:ACP transacylase (MAT)" evidence="6">
    <location>
        <begin position="7"/>
        <end position="297"/>
    </location>
</feature>
<dbReference type="RefSeq" id="WP_073283567.1">
    <property type="nucleotide sequence ID" value="NZ_FRCP01000006.1"/>
</dbReference>
<comment type="similarity">
    <text evidence="4">Belongs to the fabD family.</text>
</comment>
<accession>A0A1M7G9U2</accession>
<evidence type="ECO:0000256" key="5">
    <source>
        <dbReference type="PIRSR" id="PIRSR000446-1"/>
    </source>
</evidence>
<keyword evidence="8" id="KW-1185">Reference proteome</keyword>
<evidence type="ECO:0000256" key="4">
    <source>
        <dbReference type="PIRNR" id="PIRNR000446"/>
    </source>
</evidence>
<dbReference type="InterPro" id="IPR001227">
    <property type="entry name" value="Ac_transferase_dom_sf"/>
</dbReference>
<dbReference type="PANTHER" id="PTHR42681">
    <property type="entry name" value="MALONYL-COA-ACYL CARRIER PROTEIN TRANSACYLASE, MITOCHONDRIAL"/>
    <property type="match status" value="1"/>
</dbReference>
<evidence type="ECO:0000313" key="7">
    <source>
        <dbReference type="EMBL" id="SHM12946.1"/>
    </source>
</evidence>
<protein>
    <recommendedName>
        <fullName evidence="4">Malonyl CoA-acyl carrier protein transacylase</fullName>
        <ecNumber evidence="4">2.3.1.39</ecNumber>
    </recommendedName>
</protein>
<name>A0A1M7G9U2_9FIRM</name>
<dbReference type="SUPFAM" id="SSF52151">
    <property type="entry name" value="FabD/lysophospholipase-like"/>
    <property type="match status" value="1"/>
</dbReference>
<feature type="active site" evidence="5">
    <location>
        <position position="201"/>
    </location>
</feature>
<dbReference type="FunFam" id="3.30.70.250:FF:000001">
    <property type="entry name" value="Malonyl CoA-acyl carrier protein transacylase"/>
    <property type="match status" value="1"/>
</dbReference>
<evidence type="ECO:0000256" key="3">
    <source>
        <dbReference type="ARBA" id="ARBA00048462"/>
    </source>
</evidence>
<dbReference type="PIRSF" id="PIRSF000446">
    <property type="entry name" value="Mct"/>
    <property type="match status" value="1"/>
</dbReference>